<evidence type="ECO:0000256" key="1">
    <source>
        <dbReference type="SAM" id="MobiDB-lite"/>
    </source>
</evidence>
<protein>
    <submittedName>
        <fullName evidence="2">Uncharacterized protein</fullName>
    </submittedName>
</protein>
<feature type="region of interest" description="Disordered" evidence="1">
    <location>
        <begin position="1"/>
        <end position="43"/>
    </location>
</feature>
<name>J9GCM8_9ZZZZ</name>
<reference evidence="2" key="1">
    <citation type="journal article" date="2012" name="PLoS ONE">
        <title>Gene sets for utilization of primary and secondary nutrition supplies in the distal gut of endangered iberian lynx.</title>
        <authorList>
            <person name="Alcaide M."/>
            <person name="Messina E."/>
            <person name="Richter M."/>
            <person name="Bargiela R."/>
            <person name="Peplies J."/>
            <person name="Huws S.A."/>
            <person name="Newbold C.J."/>
            <person name="Golyshin P.N."/>
            <person name="Simon M.A."/>
            <person name="Lopez G."/>
            <person name="Yakimov M.M."/>
            <person name="Ferrer M."/>
        </authorList>
    </citation>
    <scope>NUCLEOTIDE SEQUENCE</scope>
</reference>
<dbReference type="EMBL" id="AMCI01001749">
    <property type="protein sequence ID" value="EJX04619.1"/>
    <property type="molecule type" value="Genomic_DNA"/>
</dbReference>
<gene>
    <name evidence="2" type="ORF">EVA_07273</name>
</gene>
<organism evidence="2">
    <name type="scientific">gut metagenome</name>
    <dbReference type="NCBI Taxonomy" id="749906"/>
    <lineage>
        <taxon>unclassified sequences</taxon>
        <taxon>metagenomes</taxon>
        <taxon>organismal metagenomes</taxon>
    </lineage>
</organism>
<dbReference type="AlphaFoldDB" id="J9GCM8"/>
<sequence>MLVLKKGSAEDIKNSPPRHPCNRPDLSSPPHGRNMVPPTRVST</sequence>
<comment type="caution">
    <text evidence="2">The sequence shown here is derived from an EMBL/GenBank/DDBJ whole genome shotgun (WGS) entry which is preliminary data.</text>
</comment>
<proteinExistence type="predicted"/>
<accession>J9GCM8</accession>
<evidence type="ECO:0000313" key="2">
    <source>
        <dbReference type="EMBL" id="EJX04619.1"/>
    </source>
</evidence>